<organism evidence="1 2">
    <name type="scientific">Trichomonas vaginalis (strain ATCC PRA-98 / G3)</name>
    <dbReference type="NCBI Taxonomy" id="412133"/>
    <lineage>
        <taxon>Eukaryota</taxon>
        <taxon>Metamonada</taxon>
        <taxon>Parabasalia</taxon>
        <taxon>Trichomonadida</taxon>
        <taxon>Trichomonadidae</taxon>
        <taxon>Trichomonas</taxon>
    </lineage>
</organism>
<sequence length="400" mass="45713">MMNDPFVGVALASFDLACGIQILEKWFAKGDPAEGSLESLFRLLLANVHRQKDNAYSSYVTSIIELQSYNWYVVATLFSITQNQRKTFYALTLILDTHHIPNYRNSIKILSQHSLYLAAAAKSSFTNNFPLKKLERFIQPIHQQCIDYFSSSIEQIPDFEIFPGDLRFYSLVLSSHLATQVITIIESDDDTETYKLASFLANFLLPNQLIHSSLKISDKITPGLFLQCVSKQKTDIVDIFLASAHPITYVRMSERKIFTTSAPEKHLPAYKQATEASFLEDITKRRRLTAIKAQYKNQIIEITAPAPWISTMLLIVTQMPETCHSLLCKEHFDVIMRITFELINLIDEKTYKGINSLTPENIGEIIKELKFTGKDDFIFFASLAQMFEPAISRKIPLSRR</sequence>
<keyword evidence="2" id="KW-1185">Reference proteome</keyword>
<dbReference type="OrthoDB" id="10610819at2759"/>
<gene>
    <name evidence="1" type="ORF">TVAG_383520</name>
</gene>
<dbReference type="InterPro" id="IPR027819">
    <property type="entry name" value="C9orf72"/>
</dbReference>
<dbReference type="KEGG" id="tva:4759880"/>
<dbReference type="InParanoid" id="A2EZ61"/>
<dbReference type="Pfam" id="PF15019">
    <property type="entry name" value="C9orf72-like"/>
    <property type="match status" value="1"/>
</dbReference>
<dbReference type="EMBL" id="DS113548">
    <property type="protein sequence ID" value="EAY02049.1"/>
    <property type="molecule type" value="Genomic_DNA"/>
</dbReference>
<dbReference type="AlphaFoldDB" id="A2EZ61"/>
<name>A2EZ61_TRIV3</name>
<evidence type="ECO:0000313" key="2">
    <source>
        <dbReference type="Proteomes" id="UP000001542"/>
    </source>
</evidence>
<dbReference type="SMR" id="A2EZ61"/>
<dbReference type="Proteomes" id="UP000001542">
    <property type="component" value="Unassembled WGS sequence"/>
</dbReference>
<dbReference type="VEuPathDB" id="TrichDB:TVAGG3_0459020"/>
<dbReference type="PROSITE" id="PS51835">
    <property type="entry name" value="DENN_C9ORF72"/>
    <property type="match status" value="1"/>
</dbReference>
<dbReference type="VEuPathDB" id="TrichDB:TVAG_383520"/>
<reference evidence="1" key="1">
    <citation type="submission" date="2006-10" db="EMBL/GenBank/DDBJ databases">
        <authorList>
            <person name="Amadeo P."/>
            <person name="Zhao Q."/>
            <person name="Wortman J."/>
            <person name="Fraser-Liggett C."/>
            <person name="Carlton J."/>
        </authorList>
    </citation>
    <scope>NUCLEOTIDE SEQUENCE</scope>
    <source>
        <strain evidence="1">G3</strain>
    </source>
</reference>
<protein>
    <submittedName>
        <fullName evidence="1">Uncharacterized protein</fullName>
    </submittedName>
</protein>
<evidence type="ECO:0000313" key="1">
    <source>
        <dbReference type="EMBL" id="EAY02049.1"/>
    </source>
</evidence>
<reference evidence="1" key="2">
    <citation type="journal article" date="2007" name="Science">
        <title>Draft genome sequence of the sexually transmitted pathogen Trichomonas vaginalis.</title>
        <authorList>
            <person name="Carlton J.M."/>
            <person name="Hirt R.P."/>
            <person name="Silva J.C."/>
            <person name="Delcher A.L."/>
            <person name="Schatz M."/>
            <person name="Zhao Q."/>
            <person name="Wortman J.R."/>
            <person name="Bidwell S.L."/>
            <person name="Alsmark U.C.M."/>
            <person name="Besteiro S."/>
            <person name="Sicheritz-Ponten T."/>
            <person name="Noel C.J."/>
            <person name="Dacks J.B."/>
            <person name="Foster P.G."/>
            <person name="Simillion C."/>
            <person name="Van de Peer Y."/>
            <person name="Miranda-Saavedra D."/>
            <person name="Barton G.J."/>
            <person name="Westrop G.D."/>
            <person name="Mueller S."/>
            <person name="Dessi D."/>
            <person name="Fiori P.L."/>
            <person name="Ren Q."/>
            <person name="Paulsen I."/>
            <person name="Zhang H."/>
            <person name="Bastida-Corcuera F.D."/>
            <person name="Simoes-Barbosa A."/>
            <person name="Brown M.T."/>
            <person name="Hayes R.D."/>
            <person name="Mukherjee M."/>
            <person name="Okumura C.Y."/>
            <person name="Schneider R."/>
            <person name="Smith A.J."/>
            <person name="Vanacova S."/>
            <person name="Villalvazo M."/>
            <person name="Haas B.J."/>
            <person name="Pertea M."/>
            <person name="Feldblyum T.V."/>
            <person name="Utterback T.R."/>
            <person name="Shu C.L."/>
            <person name="Osoegawa K."/>
            <person name="de Jong P.J."/>
            <person name="Hrdy I."/>
            <person name="Horvathova L."/>
            <person name="Zubacova Z."/>
            <person name="Dolezal P."/>
            <person name="Malik S.B."/>
            <person name="Logsdon J.M. Jr."/>
            <person name="Henze K."/>
            <person name="Gupta A."/>
            <person name="Wang C.C."/>
            <person name="Dunne R.L."/>
            <person name="Upcroft J.A."/>
            <person name="Upcroft P."/>
            <person name="White O."/>
            <person name="Salzberg S.L."/>
            <person name="Tang P."/>
            <person name="Chiu C.-H."/>
            <person name="Lee Y.-S."/>
            <person name="Embley T.M."/>
            <person name="Coombs G.H."/>
            <person name="Mottram J.C."/>
            <person name="Tachezy J."/>
            <person name="Fraser-Liggett C.M."/>
            <person name="Johnson P.J."/>
        </authorList>
    </citation>
    <scope>NUCLEOTIDE SEQUENCE [LARGE SCALE GENOMIC DNA]</scope>
    <source>
        <strain evidence="1">G3</strain>
    </source>
</reference>
<dbReference type="RefSeq" id="XP_001330503.1">
    <property type="nucleotide sequence ID" value="XM_001330468.1"/>
</dbReference>
<dbReference type="PANTHER" id="PTHR31855:SF2">
    <property type="entry name" value="GUANINE NUCLEOTIDE EXCHANGE FACTOR C9ORF72"/>
    <property type="match status" value="1"/>
</dbReference>
<dbReference type="PANTHER" id="PTHR31855">
    <property type="entry name" value="GUANINE NUCLEOTIDE EXCHANGE C9ORF72"/>
    <property type="match status" value="1"/>
</dbReference>
<dbReference type="GO" id="GO:0005085">
    <property type="term" value="F:guanyl-nucleotide exchange factor activity"/>
    <property type="evidence" value="ECO:0007669"/>
    <property type="project" value="InterPro"/>
</dbReference>
<accession>A2EZ61</accession>
<proteinExistence type="predicted"/>